<protein>
    <recommendedName>
        <fullName evidence="3">Pilus assembly protein</fullName>
    </recommendedName>
</protein>
<evidence type="ECO:0000313" key="1">
    <source>
        <dbReference type="EMBL" id="MEB2579890.1"/>
    </source>
</evidence>
<proteinExistence type="predicted"/>
<dbReference type="RefSeq" id="WP_155634553.1">
    <property type="nucleotide sequence ID" value="NZ_JAWRKY010000004.1"/>
</dbReference>
<gene>
    <name evidence="1" type="ORF">SB593_13105</name>
</gene>
<reference evidence="1 2" key="1">
    <citation type="journal article" date="2023" name="Front. Microbiol.">
        <title>Genomic analyses of Burkholderia respiratory isolates indicates two evolutionarily distinct B. anthina clades.</title>
        <authorList>
            <person name="Pham A."/>
            <person name="Volmer J.G."/>
            <person name="Chambers D.C."/>
            <person name="Smith D.J."/>
            <person name="Reid D.W."/>
            <person name="Burr L."/>
            <person name="Wells T.J."/>
        </authorList>
    </citation>
    <scope>NUCLEOTIDE SEQUENCE [LARGE SCALE GENOMIC DNA]</scope>
    <source>
        <strain evidence="1 2">BCCIQ07A</strain>
    </source>
</reference>
<comment type="caution">
    <text evidence="1">The sequence shown here is derived from an EMBL/GenBank/DDBJ whole genome shotgun (WGS) entry which is preliminary data.</text>
</comment>
<dbReference type="EMBL" id="JAWRLE010000017">
    <property type="protein sequence ID" value="MEB2579890.1"/>
    <property type="molecule type" value="Genomic_DNA"/>
</dbReference>
<evidence type="ECO:0008006" key="3">
    <source>
        <dbReference type="Google" id="ProtNLM"/>
    </source>
</evidence>
<organism evidence="1 2">
    <name type="scientific">Burkholderia anthinoferrum</name>
    <dbReference type="NCBI Taxonomy" id="3090833"/>
    <lineage>
        <taxon>Bacteria</taxon>
        <taxon>Pseudomonadati</taxon>
        <taxon>Pseudomonadota</taxon>
        <taxon>Betaproteobacteria</taxon>
        <taxon>Burkholderiales</taxon>
        <taxon>Burkholderiaceae</taxon>
        <taxon>Burkholderia</taxon>
    </lineage>
</organism>
<accession>A0ABU5WLM6</accession>
<name>A0ABU5WLM6_9BURK</name>
<evidence type="ECO:0000313" key="2">
    <source>
        <dbReference type="Proteomes" id="UP001304467"/>
    </source>
</evidence>
<dbReference type="Proteomes" id="UP001304467">
    <property type="component" value="Unassembled WGS sequence"/>
</dbReference>
<sequence>MMLAAFFVVALVALIAPMYRGVMHGADAKLRARFDEEAPRGDAARQLMRDAGYNV</sequence>
<keyword evidence="2" id="KW-1185">Reference proteome</keyword>